<feature type="compositionally biased region" description="Basic and acidic residues" evidence="1">
    <location>
        <begin position="73"/>
        <end position="87"/>
    </location>
</feature>
<dbReference type="AlphaFoldDB" id="A0A484AQB7"/>
<sequence>MPVRTATAIPHESRFATVRGRREQAPVGPTSLSLGADERTASGGPPRPASWERGRSSHRKELDDVLEGWPSYEKSRSRTEDDEERKALLSGPQNWTVRPEGTDLAEEVVELVKREAGACSRRHRRTRFKVTSEDGVYNVTVA</sequence>
<evidence type="ECO:0000256" key="1">
    <source>
        <dbReference type="SAM" id="MobiDB-lite"/>
    </source>
</evidence>
<feature type="region of interest" description="Disordered" evidence="1">
    <location>
        <begin position="1"/>
        <end position="100"/>
    </location>
</feature>
<dbReference type="Proteomes" id="UP000295192">
    <property type="component" value="Unassembled WGS sequence"/>
</dbReference>
<name>A0A484AQB7_DRONA</name>
<gene>
    <name evidence="2" type="ORF">AWZ03_015418</name>
</gene>
<comment type="caution">
    <text evidence="2">The sequence shown here is derived from an EMBL/GenBank/DDBJ whole genome shotgun (WGS) entry which is preliminary data.</text>
</comment>
<accession>A0A484AQB7</accession>
<protein>
    <submittedName>
        <fullName evidence="2">Uncharacterized protein</fullName>
    </submittedName>
</protein>
<evidence type="ECO:0000313" key="2">
    <source>
        <dbReference type="EMBL" id="TDG38160.1"/>
    </source>
</evidence>
<evidence type="ECO:0000313" key="3">
    <source>
        <dbReference type="Proteomes" id="UP000295192"/>
    </source>
</evidence>
<keyword evidence="3" id="KW-1185">Reference proteome</keyword>
<reference evidence="2 3" key="1">
    <citation type="journal article" date="2019" name="J. Hered.">
        <title>An Improved Genome Assembly for Drosophila navojoa, the Basal Species in the mojavensis Cluster.</title>
        <authorList>
            <person name="Vanderlinde T."/>
            <person name="Dupim E.G."/>
            <person name="Nazario-Yepiz N.O."/>
            <person name="Carvalho A.B."/>
        </authorList>
    </citation>
    <scope>NUCLEOTIDE SEQUENCE [LARGE SCALE GENOMIC DNA]</scope>
    <source>
        <strain evidence="2">Navoj_Jal97</strain>
        <tissue evidence="2">Whole organism</tissue>
    </source>
</reference>
<proteinExistence type="predicted"/>
<dbReference type="EMBL" id="LSRL02009642">
    <property type="protein sequence ID" value="TDG38160.1"/>
    <property type="molecule type" value="Genomic_DNA"/>
</dbReference>
<feature type="non-terminal residue" evidence="2">
    <location>
        <position position="142"/>
    </location>
</feature>
<dbReference type="OMA" id="HRTRFKI"/>
<feature type="compositionally biased region" description="Basic and acidic residues" evidence="1">
    <location>
        <begin position="50"/>
        <end position="63"/>
    </location>
</feature>
<organism evidence="2 3">
    <name type="scientific">Drosophila navojoa</name>
    <name type="common">Fruit fly</name>
    <dbReference type="NCBI Taxonomy" id="7232"/>
    <lineage>
        <taxon>Eukaryota</taxon>
        <taxon>Metazoa</taxon>
        <taxon>Ecdysozoa</taxon>
        <taxon>Arthropoda</taxon>
        <taxon>Hexapoda</taxon>
        <taxon>Insecta</taxon>
        <taxon>Pterygota</taxon>
        <taxon>Neoptera</taxon>
        <taxon>Endopterygota</taxon>
        <taxon>Diptera</taxon>
        <taxon>Brachycera</taxon>
        <taxon>Muscomorpha</taxon>
        <taxon>Ephydroidea</taxon>
        <taxon>Drosophilidae</taxon>
        <taxon>Drosophila</taxon>
    </lineage>
</organism>